<sequence length="673" mass="75469">MEQYEVVEQIGRGAYGTAYLVHHKAEKKRYVMKKIRLTKQNDKFQRTAYQEMSLMASLSNPYIVEYKDGWVDEGTSVCIVTSYCEGGDMAQRIKKARGVLFSEERVCRWFTQLLLALDYLHCNRVLHRDLKCSNILLTKDNNIRLADFGLAKLLMEDLASSVVGTPNYMCPEILADIPYGYKSDIWSLGHGNLSQQNKQIVNIPNAPNILIVTIVKSMLRKNPEHRPTAGELLRHPYFQPYLAESINCSPIYLPVKPNKSNLGDKQSRKPSGGRKRVGKASGSSEALQAAAEQTSETRDSSTNYSDLSTVGTQNACILQMSVDPEARNKEELTAHVLSPQHVEENLAATTDGQIDETIRLKTIRTRSPVEAASVNSASQKLNEAPVPNEEMTIGVVQEHRKGVETESCQGVKQGMGDVDVVTEESSPVSTLKLGNAGSAPAEFDHLNIVQQRADALESLLEICAKLLEQERLDELAGMPVANIRLVPPTRRNSLALIHAEPKCRLFSWLAFTTDPVCQLCLRPPETVSHLCLDCPFTSAIRLKKKKKKNTSAIRLLVLSWAYGHFSPVMASTSPSEDAWWEGCVWHLDDGQRRCLSGYLIYIMWNAWKERNHRVFNGTRMMYIEVAHLTFKNIRHRELAGREQSNPIILQAGSNPGSPRGRRSVSRCCTMSWN</sequence>
<evidence type="ECO:0000256" key="2">
    <source>
        <dbReference type="ARBA" id="ARBA00022527"/>
    </source>
</evidence>
<evidence type="ECO:0000256" key="5">
    <source>
        <dbReference type="ARBA" id="ARBA00022777"/>
    </source>
</evidence>
<dbReference type="Gene3D" id="3.30.200.20">
    <property type="entry name" value="Phosphorylase Kinase, domain 1"/>
    <property type="match status" value="1"/>
</dbReference>
<organism evidence="8">
    <name type="scientific">Aegilops tauschii</name>
    <name type="common">Tausch's goatgrass</name>
    <name type="synonym">Aegilops squarrosa</name>
    <dbReference type="NCBI Taxonomy" id="37682"/>
    <lineage>
        <taxon>Eukaryota</taxon>
        <taxon>Viridiplantae</taxon>
        <taxon>Streptophyta</taxon>
        <taxon>Embryophyta</taxon>
        <taxon>Tracheophyta</taxon>
        <taxon>Spermatophyta</taxon>
        <taxon>Magnoliopsida</taxon>
        <taxon>Liliopsida</taxon>
        <taxon>Poales</taxon>
        <taxon>Poaceae</taxon>
        <taxon>BOP clade</taxon>
        <taxon>Pooideae</taxon>
        <taxon>Triticodae</taxon>
        <taxon>Triticeae</taxon>
        <taxon>Triticinae</taxon>
        <taxon>Aegilops</taxon>
    </lineage>
</organism>
<dbReference type="InterPro" id="IPR000719">
    <property type="entry name" value="Prot_kinase_dom"/>
</dbReference>
<dbReference type="InterPro" id="IPR011009">
    <property type="entry name" value="Kinase-like_dom_sf"/>
</dbReference>
<keyword evidence="4" id="KW-0547">Nucleotide-binding</keyword>
<keyword evidence="6" id="KW-0067">ATP-binding</keyword>
<feature type="region of interest" description="Disordered" evidence="7">
    <location>
        <begin position="649"/>
        <end position="673"/>
    </location>
</feature>
<keyword evidence="2" id="KW-0723">Serine/threonine-protein kinase</keyword>
<evidence type="ECO:0000256" key="7">
    <source>
        <dbReference type="SAM" id="MobiDB-lite"/>
    </source>
</evidence>
<dbReference type="FunFam" id="3.30.200.20:FF:000497">
    <property type="entry name" value="Serine/threonine-protein kinase Nek6"/>
    <property type="match status" value="1"/>
</dbReference>
<evidence type="ECO:0000313" key="8">
    <source>
        <dbReference type="EnsemblPlants" id="EMT12385"/>
    </source>
</evidence>
<accession>M8BF96</accession>
<protein>
    <submittedName>
        <fullName evidence="8">Serine/threonine-protein kinase Nek6</fullName>
    </submittedName>
</protein>
<feature type="region of interest" description="Disordered" evidence="7">
    <location>
        <begin position="257"/>
        <end position="308"/>
    </location>
</feature>
<name>M8BF96_AEGTA</name>
<dbReference type="InterPro" id="IPR050660">
    <property type="entry name" value="NEK_Ser/Thr_kinase"/>
</dbReference>
<dbReference type="GO" id="GO:0007017">
    <property type="term" value="P:microtubule-based process"/>
    <property type="evidence" value="ECO:0007669"/>
    <property type="project" value="TreeGrafter"/>
</dbReference>
<dbReference type="InterPro" id="IPR017441">
    <property type="entry name" value="Protein_kinase_ATP_BS"/>
</dbReference>
<dbReference type="PANTHER" id="PTHR43671:SF107">
    <property type="entry name" value="SERINE_THREONINE-PROTEIN KINASE NEK6"/>
    <property type="match status" value="1"/>
</dbReference>
<evidence type="ECO:0000256" key="1">
    <source>
        <dbReference type="ARBA" id="ARBA00010886"/>
    </source>
</evidence>
<dbReference type="GO" id="GO:0005524">
    <property type="term" value="F:ATP binding"/>
    <property type="evidence" value="ECO:0007669"/>
    <property type="project" value="UniProtKB-UniRule"/>
</dbReference>
<dbReference type="PROSITE" id="PS00107">
    <property type="entry name" value="PROTEIN_KINASE_ATP"/>
    <property type="match status" value="1"/>
</dbReference>
<comment type="similarity">
    <text evidence="1">Belongs to the protein kinase superfamily. NEK Ser/Thr protein kinase family. NIMA subfamily.</text>
</comment>
<dbReference type="SMART" id="SM00220">
    <property type="entry name" value="S_TKc"/>
    <property type="match status" value="1"/>
</dbReference>
<dbReference type="Gene3D" id="1.10.510.10">
    <property type="entry name" value="Transferase(Phosphotransferase) domain 1"/>
    <property type="match status" value="1"/>
</dbReference>
<evidence type="ECO:0000256" key="6">
    <source>
        <dbReference type="ARBA" id="ARBA00022840"/>
    </source>
</evidence>
<reference evidence="8" key="1">
    <citation type="submission" date="2015-06" db="UniProtKB">
        <authorList>
            <consortium name="EnsemblPlants"/>
        </authorList>
    </citation>
    <scope>IDENTIFICATION</scope>
</reference>
<dbReference type="GO" id="GO:0004674">
    <property type="term" value="F:protein serine/threonine kinase activity"/>
    <property type="evidence" value="ECO:0007669"/>
    <property type="project" value="UniProtKB-KW"/>
</dbReference>
<dbReference type="EnsemblPlants" id="EMT12385">
    <property type="protein sequence ID" value="EMT12385"/>
    <property type="gene ID" value="F775_31455"/>
</dbReference>
<feature type="compositionally biased region" description="Polar residues" evidence="7">
    <location>
        <begin position="281"/>
        <end position="308"/>
    </location>
</feature>
<dbReference type="AlphaFoldDB" id="M8BF96"/>
<dbReference type="PANTHER" id="PTHR43671">
    <property type="entry name" value="SERINE/THREONINE-PROTEIN KINASE NEK"/>
    <property type="match status" value="1"/>
</dbReference>
<dbReference type="InterPro" id="IPR008271">
    <property type="entry name" value="Ser/Thr_kinase_AS"/>
</dbReference>
<dbReference type="Pfam" id="PF00069">
    <property type="entry name" value="Pkinase"/>
    <property type="match status" value="1"/>
</dbReference>
<dbReference type="PROSITE" id="PS00108">
    <property type="entry name" value="PROTEIN_KINASE_ST"/>
    <property type="match status" value="1"/>
</dbReference>
<keyword evidence="5" id="KW-0418">Kinase</keyword>
<dbReference type="GO" id="GO:0055028">
    <property type="term" value="C:cortical microtubule"/>
    <property type="evidence" value="ECO:0007669"/>
    <property type="project" value="TreeGrafter"/>
</dbReference>
<evidence type="ECO:0000256" key="4">
    <source>
        <dbReference type="ARBA" id="ARBA00022741"/>
    </source>
</evidence>
<dbReference type="SUPFAM" id="SSF56112">
    <property type="entry name" value="Protein kinase-like (PK-like)"/>
    <property type="match status" value="1"/>
</dbReference>
<dbReference type="PROSITE" id="PS50011">
    <property type="entry name" value="PROTEIN_KINASE_DOM"/>
    <property type="match status" value="1"/>
</dbReference>
<evidence type="ECO:0000256" key="3">
    <source>
        <dbReference type="ARBA" id="ARBA00022679"/>
    </source>
</evidence>
<proteinExistence type="inferred from homology"/>
<keyword evidence="3" id="KW-0808">Transferase</keyword>